<dbReference type="Pfam" id="PF02416">
    <property type="entry name" value="TatA_B_E"/>
    <property type="match status" value="1"/>
</dbReference>
<keyword evidence="2 9" id="KW-0813">Transport</keyword>
<keyword evidence="12" id="KW-1185">Reference proteome</keyword>
<proteinExistence type="inferred from homology"/>
<dbReference type="Proteomes" id="UP000680116">
    <property type="component" value="Chromosome"/>
</dbReference>
<dbReference type="Gene3D" id="1.20.5.3310">
    <property type="match status" value="1"/>
</dbReference>
<dbReference type="PANTHER" id="PTHR33162:SF1">
    <property type="entry name" value="SEC-INDEPENDENT PROTEIN TRANSLOCASE PROTEIN TATA, CHLOROPLASTIC"/>
    <property type="match status" value="1"/>
</dbReference>
<evidence type="ECO:0000256" key="6">
    <source>
        <dbReference type="ARBA" id="ARBA00022989"/>
    </source>
</evidence>
<keyword evidence="7 9" id="KW-0811">Translocation</keyword>
<evidence type="ECO:0000256" key="7">
    <source>
        <dbReference type="ARBA" id="ARBA00023010"/>
    </source>
</evidence>
<evidence type="ECO:0000256" key="8">
    <source>
        <dbReference type="ARBA" id="ARBA00023136"/>
    </source>
</evidence>
<keyword evidence="3 9" id="KW-1003">Cell membrane</keyword>
<feature type="region of interest" description="Disordered" evidence="10">
    <location>
        <begin position="75"/>
        <end position="187"/>
    </location>
</feature>
<feature type="compositionally biased region" description="Pro residues" evidence="10">
    <location>
        <begin position="99"/>
        <end position="115"/>
    </location>
</feature>
<dbReference type="PANTHER" id="PTHR33162">
    <property type="entry name" value="SEC-INDEPENDENT PROTEIN TRANSLOCASE PROTEIN TATA, CHLOROPLASTIC"/>
    <property type="match status" value="1"/>
</dbReference>
<evidence type="ECO:0000313" key="11">
    <source>
        <dbReference type="EMBL" id="CAG4967770.1"/>
    </source>
</evidence>
<comment type="function">
    <text evidence="9">Part of the twin-arginine translocation (Tat) system that transports large folded proteins containing a characteristic twin-arginine motif in their signal peptide across membranes. Together with TatC, TatB is part of a receptor directly interacting with Tat signal peptides. TatB may form an oligomeric binding site that transiently accommodates folded Tat precursor proteins before their translocation.</text>
</comment>
<reference evidence="11 12" key="1">
    <citation type="submission" date="2021-04" db="EMBL/GenBank/DDBJ databases">
        <authorList>
            <person name="Rodrigo-Torres L."/>
            <person name="Arahal R. D."/>
            <person name="Lucena T."/>
        </authorList>
    </citation>
    <scope>NUCLEOTIDE SEQUENCE [LARGE SCALE GENOMIC DNA]</scope>
    <source>
        <strain evidence="11 12">CECT 30171</strain>
    </source>
</reference>
<protein>
    <recommendedName>
        <fullName evidence="9">Sec-independent protein translocase protein TatB</fullName>
    </recommendedName>
</protein>
<dbReference type="InterPro" id="IPR018448">
    <property type="entry name" value="TatB"/>
</dbReference>
<dbReference type="HAMAP" id="MF_00237">
    <property type="entry name" value="TatB"/>
    <property type="match status" value="1"/>
</dbReference>
<evidence type="ECO:0000256" key="4">
    <source>
        <dbReference type="ARBA" id="ARBA00022692"/>
    </source>
</evidence>
<evidence type="ECO:0000256" key="3">
    <source>
        <dbReference type="ARBA" id="ARBA00022475"/>
    </source>
</evidence>
<evidence type="ECO:0000256" key="2">
    <source>
        <dbReference type="ARBA" id="ARBA00022448"/>
    </source>
</evidence>
<dbReference type="NCBIfam" id="TIGR01410">
    <property type="entry name" value="tatB"/>
    <property type="match status" value="1"/>
</dbReference>
<keyword evidence="4 9" id="KW-0812">Transmembrane</keyword>
<comment type="subcellular location">
    <subcellularLocation>
        <location evidence="9">Cell membrane</location>
        <topology evidence="9">Single-pass membrane protein</topology>
    </subcellularLocation>
    <subcellularLocation>
        <location evidence="1">Membrane</location>
        <topology evidence="1">Single-pass membrane protein</topology>
    </subcellularLocation>
</comment>
<dbReference type="EMBL" id="OU015430">
    <property type="protein sequence ID" value="CAG4967770.1"/>
    <property type="molecule type" value="Genomic_DNA"/>
</dbReference>
<evidence type="ECO:0000256" key="9">
    <source>
        <dbReference type="HAMAP-Rule" id="MF_00237"/>
    </source>
</evidence>
<comment type="similarity">
    <text evidence="9">Belongs to the TatB family.</text>
</comment>
<keyword evidence="6 9" id="KW-1133">Transmembrane helix</keyword>
<keyword evidence="5 9" id="KW-0653">Protein transport</keyword>
<organism evidence="11 12">
    <name type="scientific">Novilysobacter luteus</name>
    <dbReference type="NCBI Taxonomy" id="2822368"/>
    <lineage>
        <taxon>Bacteria</taxon>
        <taxon>Pseudomonadati</taxon>
        <taxon>Pseudomonadota</taxon>
        <taxon>Gammaproteobacteria</taxon>
        <taxon>Lysobacterales</taxon>
        <taxon>Lysobacteraceae</taxon>
        <taxon>Novilysobacter</taxon>
    </lineage>
</organism>
<name>A0ABM8UBX3_9GAMM</name>
<feature type="compositionally biased region" description="Basic and acidic residues" evidence="10">
    <location>
        <begin position="136"/>
        <end position="153"/>
    </location>
</feature>
<sequence length="187" mass="20170">MFDIGFSELFLVAVVALIVLGPERLPRAARFAGLWVRRAKAQWYSVKSELETELADEELRRSLRATEAELRAARAQLHQGGQALQRSFAPDAAAAHSEPTPPERTPPGPAEPGPSEPVRRDPQPGDAPQGDPDPDAPERREPGSPPPERRDPDPAPETDPGHPGDPPPGQHVDGASDAPPRVRVDGR</sequence>
<evidence type="ECO:0000256" key="1">
    <source>
        <dbReference type="ARBA" id="ARBA00004167"/>
    </source>
</evidence>
<evidence type="ECO:0000313" key="12">
    <source>
        <dbReference type="Proteomes" id="UP000680116"/>
    </source>
</evidence>
<evidence type="ECO:0000256" key="10">
    <source>
        <dbReference type="SAM" id="MobiDB-lite"/>
    </source>
</evidence>
<gene>
    <name evidence="9 11" type="primary">tatB</name>
    <name evidence="11" type="ORF">LYB30171_00117</name>
</gene>
<comment type="subunit">
    <text evidence="9">The Tat system comprises two distinct complexes: a TatABC complex, containing multiple copies of TatA, TatB and TatC subunits, and a separate TatA complex, containing only TatA subunits. Substrates initially bind to the TatABC complex, which probably triggers association of the separate TatA complex to form the active translocon.</text>
</comment>
<evidence type="ECO:0000256" key="5">
    <source>
        <dbReference type="ARBA" id="ARBA00022927"/>
    </source>
</evidence>
<dbReference type="RefSeq" id="WP_251370607.1">
    <property type="nucleotide sequence ID" value="NZ_OU015430.1"/>
</dbReference>
<keyword evidence="8 9" id="KW-0472">Membrane</keyword>
<accession>A0ABM8UBX3</accession>
<dbReference type="InterPro" id="IPR003369">
    <property type="entry name" value="TatA/B/E"/>
</dbReference>
<dbReference type="PRINTS" id="PR01506">
    <property type="entry name" value="TATBPROTEIN"/>
</dbReference>